<keyword evidence="2" id="KW-1185">Reference proteome</keyword>
<keyword evidence="1" id="KW-0808">Transferase</keyword>
<dbReference type="EMBL" id="JAMBOP010000007">
    <property type="protein sequence ID" value="MCM3735862.1"/>
    <property type="molecule type" value="Genomic_DNA"/>
</dbReference>
<evidence type="ECO:0000313" key="2">
    <source>
        <dbReference type="Proteomes" id="UP001202289"/>
    </source>
</evidence>
<accession>A0ACC6A4M0</accession>
<sequence>MIRKFVLGSVTRRIFLITTGLLVISALLIYLLLYFLLPSFYYQYKQNNLNKNVNMLVEKVKGESFQDAKAVLERYSSENKDVICIVSDRTGTIVYTPSIYVPDEGNVSTVDEMPAFPVQSAVNITDKAEEKHQHSPSIYTIKEKIQLKEGGYQFTFYTYLYPIEEISRVLLSFSPYVIAIIIVISIAGSLFYSKILAKPLIDLNKVARRMAKLDFSKKSSIKSNDELGELSTTLNDLANNLQQTMIQLKNSNEMLKDDIKKERELDARRRQFLATISHDLKTPIAVVKGQLEGMIYNIGVYKDRDRYLQKSYETMTSMEVLVKEILELSRLESEGLQLNKENVNVSIMLESIIQEHEYFRYSKQLKLFQSIEKNLYYFSDTQLLKKVIQNILHNAYSYTQEGQEVSVSLYRRNAESILEILNTGAYIEEEHLEHIFEPFYRIEKSRNRNTGGNGLGLFIVQQLLDAHKLQYSLKNTKKGVRFTICFK</sequence>
<organism evidence="1 2">
    <name type="scientific">Bacillus cytotoxicus</name>
    <dbReference type="NCBI Taxonomy" id="580165"/>
    <lineage>
        <taxon>Bacteria</taxon>
        <taxon>Bacillati</taxon>
        <taxon>Bacillota</taxon>
        <taxon>Bacilli</taxon>
        <taxon>Bacillales</taxon>
        <taxon>Bacillaceae</taxon>
        <taxon>Bacillus</taxon>
        <taxon>Bacillus cereus group</taxon>
    </lineage>
</organism>
<proteinExistence type="predicted"/>
<reference evidence="1" key="1">
    <citation type="submission" date="2022-05" db="EMBL/GenBank/DDBJ databases">
        <title>Comparative Genomics of Spacecraft Associated Microbes.</title>
        <authorList>
            <person name="Tran M.T."/>
            <person name="Wright A."/>
            <person name="Seuylemezian A."/>
            <person name="Eisen J."/>
            <person name="Coil D."/>
        </authorList>
    </citation>
    <scope>NUCLEOTIDE SEQUENCE</scope>
    <source>
        <strain evidence="1">FAIRING 10M-2.2</strain>
    </source>
</reference>
<keyword evidence="1" id="KW-0418">Kinase</keyword>
<protein>
    <submittedName>
        <fullName evidence="1">HAMP domain-containing histidine kinase</fullName>
    </submittedName>
</protein>
<gene>
    <name evidence="1" type="ORF">M3215_08520</name>
</gene>
<dbReference type="Proteomes" id="UP001202289">
    <property type="component" value="Unassembled WGS sequence"/>
</dbReference>
<name>A0ACC6A4M0_9BACI</name>
<comment type="caution">
    <text evidence="1">The sequence shown here is derived from an EMBL/GenBank/DDBJ whole genome shotgun (WGS) entry which is preliminary data.</text>
</comment>
<evidence type="ECO:0000313" key="1">
    <source>
        <dbReference type="EMBL" id="MCM3735862.1"/>
    </source>
</evidence>